<organism evidence="2 3">
    <name type="scientific">Aristolochia fimbriata</name>
    <name type="common">White veined hardy Dutchman's pipe vine</name>
    <dbReference type="NCBI Taxonomy" id="158543"/>
    <lineage>
        <taxon>Eukaryota</taxon>
        <taxon>Viridiplantae</taxon>
        <taxon>Streptophyta</taxon>
        <taxon>Embryophyta</taxon>
        <taxon>Tracheophyta</taxon>
        <taxon>Spermatophyta</taxon>
        <taxon>Magnoliopsida</taxon>
        <taxon>Magnoliidae</taxon>
        <taxon>Piperales</taxon>
        <taxon>Aristolochiaceae</taxon>
        <taxon>Aristolochia</taxon>
    </lineage>
</organism>
<evidence type="ECO:0000313" key="3">
    <source>
        <dbReference type="Proteomes" id="UP000825729"/>
    </source>
</evidence>
<feature type="compositionally biased region" description="Basic and acidic residues" evidence="1">
    <location>
        <begin position="76"/>
        <end position="89"/>
    </location>
</feature>
<accession>A0AAV7DX59</accession>
<proteinExistence type="predicted"/>
<reference evidence="2 3" key="1">
    <citation type="submission" date="2021-07" db="EMBL/GenBank/DDBJ databases">
        <title>The Aristolochia fimbriata genome: insights into angiosperm evolution, floral development and chemical biosynthesis.</title>
        <authorList>
            <person name="Jiao Y."/>
        </authorList>
    </citation>
    <scope>NUCLEOTIDE SEQUENCE [LARGE SCALE GENOMIC DNA]</scope>
    <source>
        <strain evidence="2">IBCAS-2021</strain>
        <tissue evidence="2">Leaf</tissue>
    </source>
</reference>
<comment type="caution">
    <text evidence="2">The sequence shown here is derived from an EMBL/GenBank/DDBJ whole genome shotgun (WGS) entry which is preliminary data.</text>
</comment>
<dbReference type="EMBL" id="JAINDJ010000008">
    <property type="protein sequence ID" value="KAG9440923.1"/>
    <property type="molecule type" value="Genomic_DNA"/>
</dbReference>
<sequence>MSTHRFYEATVWDAIEATVLILDGYMHAENRKNFLGPLPKTPSRSLSRFFPSSYFLIYRQRARGNTRWRFDQMGPGKRDADPRGRHVLEESATVVENERAAAEMRE</sequence>
<protein>
    <submittedName>
        <fullName evidence="2">Uncharacterized protein</fullName>
    </submittedName>
</protein>
<evidence type="ECO:0000313" key="2">
    <source>
        <dbReference type="EMBL" id="KAG9440923.1"/>
    </source>
</evidence>
<name>A0AAV7DX59_ARIFI</name>
<feature type="compositionally biased region" description="Basic and acidic residues" evidence="1">
    <location>
        <begin position="96"/>
        <end position="106"/>
    </location>
</feature>
<dbReference type="AlphaFoldDB" id="A0AAV7DX59"/>
<keyword evidence="3" id="KW-1185">Reference proteome</keyword>
<gene>
    <name evidence="2" type="ORF">H6P81_021088</name>
</gene>
<evidence type="ECO:0000256" key="1">
    <source>
        <dbReference type="SAM" id="MobiDB-lite"/>
    </source>
</evidence>
<dbReference type="Proteomes" id="UP000825729">
    <property type="component" value="Unassembled WGS sequence"/>
</dbReference>
<feature type="region of interest" description="Disordered" evidence="1">
    <location>
        <begin position="69"/>
        <end position="106"/>
    </location>
</feature>